<feature type="compositionally biased region" description="Basic and acidic residues" evidence="1">
    <location>
        <begin position="47"/>
        <end position="56"/>
    </location>
</feature>
<feature type="compositionally biased region" description="Acidic residues" evidence="1">
    <location>
        <begin position="60"/>
        <end position="78"/>
    </location>
</feature>
<evidence type="ECO:0008006" key="4">
    <source>
        <dbReference type="Google" id="ProtNLM"/>
    </source>
</evidence>
<feature type="region of interest" description="Disordered" evidence="1">
    <location>
        <begin position="39"/>
        <end position="98"/>
    </location>
</feature>
<name>A0A1C4CRC0_9BACI</name>
<organism evidence="2 3">
    <name type="scientific">[Bacillus] enclensis</name>
    <dbReference type="NCBI Taxonomy" id="1402860"/>
    <lineage>
        <taxon>Bacteria</taxon>
        <taxon>Bacillati</taxon>
        <taxon>Bacillota</taxon>
        <taxon>Bacilli</taxon>
        <taxon>Bacillales</taxon>
        <taxon>Bacillaceae</taxon>
        <taxon>Rossellomorea</taxon>
    </lineage>
</organism>
<proteinExistence type="predicted"/>
<dbReference type="PROSITE" id="PS51257">
    <property type="entry name" value="PROKAR_LIPOPROTEIN"/>
    <property type="match status" value="1"/>
</dbReference>
<dbReference type="Proteomes" id="UP000181997">
    <property type="component" value="Unassembled WGS sequence"/>
</dbReference>
<evidence type="ECO:0000313" key="2">
    <source>
        <dbReference type="EMBL" id="SCC21656.1"/>
    </source>
</evidence>
<gene>
    <name evidence="2" type="ORF">GA0061094_3153</name>
</gene>
<evidence type="ECO:0000256" key="1">
    <source>
        <dbReference type="SAM" id="MobiDB-lite"/>
    </source>
</evidence>
<reference evidence="3" key="1">
    <citation type="submission" date="2016-08" db="EMBL/GenBank/DDBJ databases">
        <authorList>
            <person name="Varghese N."/>
            <person name="Submissions Spin"/>
        </authorList>
    </citation>
    <scope>NUCLEOTIDE SEQUENCE [LARGE SCALE GENOMIC DNA]</scope>
    <source>
        <strain evidence="3">SGD-1123</strain>
    </source>
</reference>
<sequence>MFTSKLLTMGAEGLMKMIRLNAMLIAVLMLLLAGCGTSEKSSGDANAENKDNEKVSMENTDGDESAEDAGEDESEGEVFEASTEKEEDQDAQPSENILDEKKVFKYDDNSVIITLDKAEFTTEFESSNADPEDSMSNRKIISDSEIFLHMTGTISNDTTDSVSFDGPLSPINFYLTYDGKHEFDMYGAAEMDEGNTFKTLSNVDALTESKVHFYAQVPKPVSQTDKPLVLQVKMDEETFEVPLR</sequence>
<evidence type="ECO:0000313" key="3">
    <source>
        <dbReference type="Proteomes" id="UP000181997"/>
    </source>
</evidence>
<dbReference type="AlphaFoldDB" id="A0A1C4CRC0"/>
<accession>A0A1C4CRC0</accession>
<dbReference type="EMBL" id="FMAU01000004">
    <property type="protein sequence ID" value="SCC21656.1"/>
    <property type="molecule type" value="Genomic_DNA"/>
</dbReference>
<keyword evidence="3" id="KW-1185">Reference proteome</keyword>
<protein>
    <recommendedName>
        <fullName evidence="4">DUF4352 domain-containing protein</fullName>
    </recommendedName>
</protein>